<dbReference type="PANTHER" id="PTHR13021">
    <property type="entry name" value="PRE-MRNA-SPLICING FACTOR ISY1"/>
    <property type="match status" value="1"/>
</dbReference>
<dbReference type="InterPro" id="IPR037200">
    <property type="entry name" value="Isy1_sf"/>
</dbReference>
<keyword evidence="6" id="KW-1185">Reference proteome</keyword>
<feature type="region of interest" description="Disordered" evidence="4">
    <location>
        <begin position="263"/>
        <end position="350"/>
    </location>
</feature>
<dbReference type="InterPro" id="IPR029012">
    <property type="entry name" value="Helix_hairpin_bin_sf"/>
</dbReference>
<dbReference type="FunFam" id="1.10.287.660:FF:000001">
    <property type="entry name" value="pre-mRNA-splicing factor ISY1 homolog"/>
    <property type="match status" value="1"/>
</dbReference>
<evidence type="ECO:0000256" key="4">
    <source>
        <dbReference type="SAM" id="MobiDB-lite"/>
    </source>
</evidence>
<gene>
    <name evidence="5" type="ORF">M427DRAFT_125375</name>
</gene>
<dbReference type="SUPFAM" id="SSF140102">
    <property type="entry name" value="ISY1 domain-like"/>
    <property type="match status" value="1"/>
</dbReference>
<dbReference type="EMBL" id="KQ965783">
    <property type="protein sequence ID" value="KXS12933.1"/>
    <property type="molecule type" value="Genomic_DNA"/>
</dbReference>
<dbReference type="InterPro" id="IPR009360">
    <property type="entry name" value="Isy1"/>
</dbReference>
<evidence type="ECO:0000256" key="3">
    <source>
        <dbReference type="ARBA" id="ARBA00023242"/>
    </source>
</evidence>
<organism evidence="5 6">
    <name type="scientific">Gonapodya prolifera (strain JEL478)</name>
    <name type="common">Monoblepharis prolifera</name>
    <dbReference type="NCBI Taxonomy" id="1344416"/>
    <lineage>
        <taxon>Eukaryota</taxon>
        <taxon>Fungi</taxon>
        <taxon>Fungi incertae sedis</taxon>
        <taxon>Chytridiomycota</taxon>
        <taxon>Chytridiomycota incertae sedis</taxon>
        <taxon>Monoblepharidomycetes</taxon>
        <taxon>Monoblepharidales</taxon>
        <taxon>Gonapodyaceae</taxon>
        <taxon>Gonapodya</taxon>
    </lineage>
</organism>
<comment type="subcellular location">
    <subcellularLocation>
        <location evidence="1">Nucleus</location>
    </subcellularLocation>
</comment>
<feature type="compositionally biased region" description="Basic and acidic residues" evidence="4">
    <location>
        <begin position="280"/>
        <end position="314"/>
    </location>
</feature>
<sequence>MARNQEKAQSMLYRFREAQQAELGLVKANEKRPYLASMVDDLKEAERWRGQILSEIGKKVAKIQDSGLNDYQVRDLNDEINKLMREKSHWENRIIELGGPNYKRGGKTLDAEGREVPGSRGYRYFGRAKFLPGVKELFEAAMAGDGTAPRTRYELSRNIDADYYGYRDEDDGELLAYEDKVARRFGKPTNENLTGSKQRRADRATGGAGALLDDLEDEMLSVSGSYNGIPAAVAVAAMDSVPSQKEVEEYLMERRRRELFERFLGPEASQAGSAAAKEAAAAEKEKDGEKEKEGEKEEATATGKDKDEGKAGESKEDEDTEMAEGGKETAKAKAPAKDTKESAGRKKTKK</sequence>
<dbReference type="OrthoDB" id="1739576at2759"/>
<dbReference type="Pfam" id="PF06246">
    <property type="entry name" value="Isy1"/>
    <property type="match status" value="1"/>
</dbReference>
<feature type="compositionally biased region" description="Low complexity" evidence="4">
    <location>
        <begin position="267"/>
        <end position="279"/>
    </location>
</feature>
<evidence type="ECO:0000256" key="2">
    <source>
        <dbReference type="ARBA" id="ARBA00007002"/>
    </source>
</evidence>
<evidence type="ECO:0000313" key="5">
    <source>
        <dbReference type="EMBL" id="KXS12933.1"/>
    </source>
</evidence>
<feature type="compositionally biased region" description="Basic and acidic residues" evidence="4">
    <location>
        <begin position="324"/>
        <end position="344"/>
    </location>
</feature>
<reference evidence="5 6" key="1">
    <citation type="journal article" date="2015" name="Genome Biol. Evol.">
        <title>Phylogenomic analyses indicate that early fungi evolved digesting cell walls of algal ancestors of land plants.</title>
        <authorList>
            <person name="Chang Y."/>
            <person name="Wang S."/>
            <person name="Sekimoto S."/>
            <person name="Aerts A.L."/>
            <person name="Choi C."/>
            <person name="Clum A."/>
            <person name="LaButti K.M."/>
            <person name="Lindquist E.A."/>
            <person name="Yee Ngan C."/>
            <person name="Ohm R.A."/>
            <person name="Salamov A.A."/>
            <person name="Grigoriev I.V."/>
            <person name="Spatafora J.W."/>
            <person name="Berbee M.L."/>
        </authorList>
    </citation>
    <scope>NUCLEOTIDE SEQUENCE [LARGE SCALE GENOMIC DNA]</scope>
    <source>
        <strain evidence="5 6">JEL478</strain>
    </source>
</reference>
<keyword evidence="3" id="KW-0539">Nucleus</keyword>
<name>A0A139A956_GONPJ</name>
<protein>
    <submittedName>
        <fullName evidence="5">Isy1-domain-containing protein</fullName>
    </submittedName>
</protein>
<accession>A0A139A956</accession>
<dbReference type="Proteomes" id="UP000070544">
    <property type="component" value="Unassembled WGS sequence"/>
</dbReference>
<evidence type="ECO:0000256" key="1">
    <source>
        <dbReference type="ARBA" id="ARBA00004123"/>
    </source>
</evidence>
<evidence type="ECO:0000313" key="6">
    <source>
        <dbReference type="Proteomes" id="UP000070544"/>
    </source>
</evidence>
<dbReference type="AlphaFoldDB" id="A0A139A956"/>
<dbReference type="Gene3D" id="1.10.287.660">
    <property type="entry name" value="Helix hairpin bin"/>
    <property type="match status" value="1"/>
</dbReference>
<dbReference type="GO" id="GO:0005634">
    <property type="term" value="C:nucleus"/>
    <property type="evidence" value="ECO:0007669"/>
    <property type="project" value="UniProtKB-SubCell"/>
</dbReference>
<comment type="similarity">
    <text evidence="2">Belongs to the ISY1 family.</text>
</comment>
<proteinExistence type="inferred from homology"/>
<dbReference type="GO" id="GO:0000350">
    <property type="term" value="P:generation of catalytic spliceosome for second transesterification step"/>
    <property type="evidence" value="ECO:0007669"/>
    <property type="project" value="InterPro"/>
</dbReference>
<dbReference type="STRING" id="1344416.A0A139A956"/>